<dbReference type="RefSeq" id="WP_215609739.1">
    <property type="nucleotide sequence ID" value="NZ_JADOES010000030.1"/>
</dbReference>
<dbReference type="NCBIfam" id="TIGR02243">
    <property type="entry name" value="putative baseplate assembly protein"/>
    <property type="match status" value="1"/>
</dbReference>
<gene>
    <name evidence="1" type="ORF">IXB50_14695</name>
</gene>
<dbReference type="AlphaFoldDB" id="A0A947GJN2"/>
<reference evidence="1" key="2">
    <citation type="journal article" date="2021" name="Mar. Drugs">
        <title>Genome Reduction and Secondary Metabolism of the Marine Sponge-Associated Cyanobacterium Leptothoe.</title>
        <authorList>
            <person name="Konstantinou D."/>
            <person name="Popin R.V."/>
            <person name="Fewer D.P."/>
            <person name="Sivonen K."/>
            <person name="Gkelis S."/>
        </authorList>
    </citation>
    <scope>NUCLEOTIDE SEQUENCE</scope>
    <source>
        <strain evidence="1">TAU-MAC 1115</strain>
    </source>
</reference>
<dbReference type="Proteomes" id="UP000717364">
    <property type="component" value="Unassembled WGS sequence"/>
</dbReference>
<comment type="caution">
    <text evidence="1">The sequence shown here is derived from an EMBL/GenBank/DDBJ whole genome shotgun (WGS) entry which is preliminary data.</text>
</comment>
<sequence length="725" mass="81556">MEFDFLPNLPKSDLDDRTYKDLVNECVLRIPRYCPEWTNHNPADPGITLIELFAWLTDQMLLRFNQVPRRNYVAFLEMLGIRLQPPTPAQTAVTFYLSRPQHPEERIPAIPAGTEVATERTETEEAIVFSTDDVLIIGIPRIRHLLTADQTETQPQRLRDRLVNVWALENTTGRWSGPEQSVFQAYPQVGNCFYLVFDGDEPLDGNVIELMVEGEPAASTGINPDKPPRKWEAWDGEQWQPILLKESDDRTRGFSFDEDGRQEIVDVQRASVTLHMPLHWPATHFSNYQGRWLRCVYTALEDDQAGYSRSPKLEAITAHAVGGCTVTSQCTLVQNELLGESNGKPGQTFQLQSESILPRQPENEYIVVLPPADLPQIWYEVTDFADSRTDDRHYTLDSVTGTIQFGPLIREPSKLREDARYRQQVQQANTQTITSRDMLERQYGAVPPKGATIRMSAYRTGGGQQGNVQRNKVRILKSAVPYVTQVVNHQPAVNGIDAESLEEAVIRVPSLLRTRNRAVTAEDFETLTLQASRAVGRVHCPQQQTGGQVKLLVVPRIDGMVGTQGIAPYQLSLSARLRSEVLRFLDERRLLGIEVQLHEPDYVGVSVQAEVGVLPGYESPQARQEILDSLQRKLYQFLNPLTGGSDGQGWPYGMPVYKSDIVGLIQQTAGVRYLGTVELFSLRRQGDSWRRSLASEGVIFPGTSGLICSWSNEDLRSGHVISLSR</sequence>
<organism evidence="1 2">
    <name type="scientific">Leptothoe spongobia TAU-MAC 1115</name>
    <dbReference type="NCBI Taxonomy" id="1967444"/>
    <lineage>
        <taxon>Bacteria</taxon>
        <taxon>Bacillati</taxon>
        <taxon>Cyanobacteriota</taxon>
        <taxon>Cyanophyceae</taxon>
        <taxon>Nodosilineales</taxon>
        <taxon>Cymatolegaceae</taxon>
        <taxon>Leptothoe</taxon>
        <taxon>Leptothoe spongobia</taxon>
    </lineage>
</organism>
<proteinExistence type="predicted"/>
<name>A0A947GJN2_9CYAN</name>
<protein>
    <submittedName>
        <fullName evidence="1">Baseplate assembly protein</fullName>
    </submittedName>
</protein>
<dbReference type="EMBL" id="JADOES010000030">
    <property type="protein sequence ID" value="MBT9316674.1"/>
    <property type="molecule type" value="Genomic_DNA"/>
</dbReference>
<evidence type="ECO:0000313" key="2">
    <source>
        <dbReference type="Proteomes" id="UP000717364"/>
    </source>
</evidence>
<keyword evidence="2" id="KW-1185">Reference proteome</keyword>
<accession>A0A947GJN2</accession>
<dbReference type="InterPro" id="IPR011749">
    <property type="entry name" value="CHP02243"/>
</dbReference>
<reference evidence="1" key="1">
    <citation type="submission" date="2020-11" db="EMBL/GenBank/DDBJ databases">
        <authorList>
            <person name="Konstantinou D."/>
            <person name="Gkelis S."/>
            <person name="Popin R."/>
            <person name="Fewer D."/>
            <person name="Sivonen K."/>
        </authorList>
    </citation>
    <scope>NUCLEOTIDE SEQUENCE</scope>
    <source>
        <strain evidence="1">TAU-MAC 1115</strain>
    </source>
</reference>
<evidence type="ECO:0000313" key="1">
    <source>
        <dbReference type="EMBL" id="MBT9316674.1"/>
    </source>
</evidence>